<dbReference type="Pfam" id="PF04230">
    <property type="entry name" value="PS_pyruv_trans"/>
    <property type="match status" value="1"/>
</dbReference>
<evidence type="ECO:0000313" key="2">
    <source>
        <dbReference type="EMBL" id="PCO07020.1"/>
    </source>
</evidence>
<keyword evidence="3" id="KW-1185">Reference proteome</keyword>
<evidence type="ECO:0000313" key="3">
    <source>
        <dbReference type="Proteomes" id="UP000218427"/>
    </source>
</evidence>
<evidence type="ECO:0000259" key="1">
    <source>
        <dbReference type="Pfam" id="PF04230"/>
    </source>
</evidence>
<gene>
    <name evidence="2" type="ORF">AWR36_004595</name>
</gene>
<name>A0ABX4I3M1_9GAMM</name>
<reference evidence="2" key="1">
    <citation type="submission" date="2017-08" db="EMBL/GenBank/DDBJ databases">
        <title>Microbulbifer marisrubri sp. nov., a halophilic alphaproteobacterium isolated from marine sediment of the Yellow Sea, China.</title>
        <authorList>
            <person name="Zhang G."/>
            <person name="Xiong Q."/>
        </authorList>
    </citation>
    <scope>NUCLEOTIDE SEQUENCE [LARGE SCALE GENOMIC DNA]</scope>
    <source>
        <strain evidence="2">WRN-8</strain>
    </source>
</reference>
<dbReference type="InterPro" id="IPR007345">
    <property type="entry name" value="Polysacch_pyruvyl_Trfase"/>
</dbReference>
<proteinExistence type="predicted"/>
<feature type="domain" description="Polysaccharide pyruvyl transferase" evidence="1">
    <location>
        <begin position="75"/>
        <end position="214"/>
    </location>
</feature>
<comment type="caution">
    <text evidence="2">The sequence shown here is derived from an EMBL/GenBank/DDBJ whole genome shotgun (WGS) entry which is preliminary data.</text>
</comment>
<accession>A0ABX4I3M1</accession>
<organism evidence="2 3">
    <name type="scientific">Microbulbifer flavimaris</name>
    <dbReference type="NCBI Taxonomy" id="1781068"/>
    <lineage>
        <taxon>Bacteria</taxon>
        <taxon>Pseudomonadati</taxon>
        <taxon>Pseudomonadota</taxon>
        <taxon>Gammaproteobacteria</taxon>
        <taxon>Cellvibrionales</taxon>
        <taxon>Microbulbiferaceae</taxon>
        <taxon>Microbulbifer</taxon>
    </lineage>
</organism>
<protein>
    <submittedName>
        <fullName evidence="2">Polysaccharide pyruvyl transferase family protein</fullName>
    </submittedName>
</protein>
<keyword evidence="2" id="KW-0808">Transferase</keyword>
<sequence length="429" mass="47786">MNLVNRLNVYKWSPKVGINFGDEIGPMIVKKLASKFGVSVDVVAAQGSQNKLLSVGSILHEAINGDEVWGSGINGKCWARNLESQKEIEVHSVRGPVTRKAMLQYGFEVPESYGDPGLLFSFLYDNEISKKALLLDAFYEKHGLARPKVVFIPNINDERFYFPEREVLPEDWLYLSPTLDPVEIAAHIRLSQRVVSSSLHGLVFADAEGKPATLFKSRFETILKYEDYFEGTDRSCPAVIETVGQAIDQVNVPEFKGSVEALIQSFPLSGEVDLSSKKYITKHPVIEIGRQYNLADCDDYSEILKGGWSKVWNGSSWSTEKRARIAFSLAERVKEKKSLTFSLLAGTLHKGHGNYEKIRVSSNGRIVSTAVLKRGDEAQWVKVPLELSDGNGEFELTFSFENPSAPDEYLGNGDKRLLGAWISSVQIEG</sequence>
<dbReference type="RefSeq" id="WP_082679379.1">
    <property type="nucleotide sequence ID" value="NZ_LRFG02000001.1"/>
</dbReference>
<dbReference type="GO" id="GO:0016740">
    <property type="term" value="F:transferase activity"/>
    <property type="evidence" value="ECO:0007669"/>
    <property type="project" value="UniProtKB-KW"/>
</dbReference>
<dbReference type="Proteomes" id="UP000218427">
    <property type="component" value="Unassembled WGS sequence"/>
</dbReference>
<dbReference type="EMBL" id="LRFG02000001">
    <property type="protein sequence ID" value="PCO07020.1"/>
    <property type="molecule type" value="Genomic_DNA"/>
</dbReference>